<dbReference type="EnsemblMetazoa" id="MESCA005969-RA">
    <property type="protein sequence ID" value="MESCA005969-PA"/>
    <property type="gene ID" value="MESCA005969"/>
</dbReference>
<evidence type="ECO:0000313" key="2">
    <source>
        <dbReference type="EnsemblMetazoa" id="MESCA005969-PA"/>
    </source>
</evidence>
<dbReference type="EMBL" id="CAQQ02039594">
    <property type="status" value="NOT_ANNOTATED_CDS"/>
    <property type="molecule type" value="Genomic_DNA"/>
</dbReference>
<dbReference type="EMBL" id="CAQQ02039595">
    <property type="status" value="NOT_ANNOTATED_CDS"/>
    <property type="molecule type" value="Genomic_DNA"/>
</dbReference>
<keyword evidence="3" id="KW-1185">Reference proteome</keyword>
<accession>T1GQQ6</accession>
<sequence>QLFYFPLFFLSFSDIFRRFHSRFNPFGPTDSKEEDDDAIAFPAFGLPIPEGANTTHSVQVVDGHKVEINNTVYEKKGDFGNSVFKVRIINVRPLESGEEVDVGTKASGTTSAPQKKPTPSTRESAEDQDDEINDINSGVRDPECRIIEKEAVAADYTQYNPH</sequence>
<evidence type="ECO:0000256" key="1">
    <source>
        <dbReference type="SAM" id="MobiDB-lite"/>
    </source>
</evidence>
<dbReference type="HOGENOM" id="CLU_1639627_0_0_1"/>
<organism evidence="2 3">
    <name type="scientific">Megaselia scalaris</name>
    <name type="common">Humpbacked fly</name>
    <name type="synonym">Phora scalaris</name>
    <dbReference type="NCBI Taxonomy" id="36166"/>
    <lineage>
        <taxon>Eukaryota</taxon>
        <taxon>Metazoa</taxon>
        <taxon>Ecdysozoa</taxon>
        <taxon>Arthropoda</taxon>
        <taxon>Hexapoda</taxon>
        <taxon>Insecta</taxon>
        <taxon>Pterygota</taxon>
        <taxon>Neoptera</taxon>
        <taxon>Endopterygota</taxon>
        <taxon>Diptera</taxon>
        <taxon>Brachycera</taxon>
        <taxon>Muscomorpha</taxon>
        <taxon>Platypezoidea</taxon>
        <taxon>Phoridae</taxon>
        <taxon>Megaseliini</taxon>
        <taxon>Megaselia</taxon>
    </lineage>
</organism>
<feature type="region of interest" description="Disordered" evidence="1">
    <location>
        <begin position="96"/>
        <end position="142"/>
    </location>
</feature>
<dbReference type="AlphaFoldDB" id="T1GQQ6"/>
<reference evidence="2" key="2">
    <citation type="submission" date="2015-06" db="UniProtKB">
        <authorList>
            <consortium name="EnsemblMetazoa"/>
        </authorList>
    </citation>
    <scope>IDENTIFICATION</scope>
</reference>
<protein>
    <submittedName>
        <fullName evidence="2">Uncharacterized protein</fullName>
    </submittedName>
</protein>
<feature type="compositionally biased region" description="Polar residues" evidence="1">
    <location>
        <begin position="106"/>
        <end position="122"/>
    </location>
</feature>
<reference evidence="3" key="1">
    <citation type="submission" date="2013-02" db="EMBL/GenBank/DDBJ databases">
        <authorList>
            <person name="Hughes D."/>
        </authorList>
    </citation>
    <scope>NUCLEOTIDE SEQUENCE</scope>
    <source>
        <strain>Durham</strain>
        <strain evidence="3">NC isolate 2 -- Noor lab</strain>
    </source>
</reference>
<proteinExistence type="predicted"/>
<evidence type="ECO:0000313" key="3">
    <source>
        <dbReference type="Proteomes" id="UP000015102"/>
    </source>
</evidence>
<name>T1GQQ6_MEGSC</name>
<dbReference type="Proteomes" id="UP000015102">
    <property type="component" value="Unassembled WGS sequence"/>
</dbReference>